<reference evidence="1 2" key="1">
    <citation type="journal article" date="2022" name="Plant J.">
        <title>Chromosome-level genome of Camellia lanceoleosa provides a valuable resource for understanding genome evolution and self-incompatibility.</title>
        <authorList>
            <person name="Gong W."/>
            <person name="Xiao S."/>
            <person name="Wang L."/>
            <person name="Liao Z."/>
            <person name="Chang Y."/>
            <person name="Mo W."/>
            <person name="Hu G."/>
            <person name="Li W."/>
            <person name="Zhao G."/>
            <person name="Zhu H."/>
            <person name="Hu X."/>
            <person name="Ji K."/>
            <person name="Xiang X."/>
            <person name="Song Q."/>
            <person name="Yuan D."/>
            <person name="Jin S."/>
            <person name="Zhang L."/>
        </authorList>
    </citation>
    <scope>NUCLEOTIDE SEQUENCE [LARGE SCALE GENOMIC DNA]</scope>
    <source>
        <strain evidence="1">SQ_2022a</strain>
    </source>
</reference>
<dbReference type="EMBL" id="CM045758">
    <property type="protein sequence ID" value="KAI8029906.1"/>
    <property type="molecule type" value="Genomic_DNA"/>
</dbReference>
<evidence type="ECO:0000313" key="2">
    <source>
        <dbReference type="Proteomes" id="UP001060215"/>
    </source>
</evidence>
<gene>
    <name evidence="1" type="ORF">LOK49_LG01G03718</name>
</gene>
<comment type="caution">
    <text evidence="1">The sequence shown here is derived from an EMBL/GenBank/DDBJ whole genome shotgun (WGS) entry which is preliminary data.</text>
</comment>
<proteinExistence type="predicted"/>
<dbReference type="Proteomes" id="UP001060215">
    <property type="component" value="Chromosome 1"/>
</dbReference>
<accession>A0ACC0J0A5</accession>
<protein>
    <submittedName>
        <fullName evidence="1">Protein MAINTENANCE OF PSII UNDER HIGH LIGHT 1</fullName>
    </submittedName>
</protein>
<name>A0ACC0J0A5_9ERIC</name>
<keyword evidence="2" id="KW-1185">Reference proteome</keyword>
<organism evidence="1 2">
    <name type="scientific">Camellia lanceoleosa</name>
    <dbReference type="NCBI Taxonomy" id="1840588"/>
    <lineage>
        <taxon>Eukaryota</taxon>
        <taxon>Viridiplantae</taxon>
        <taxon>Streptophyta</taxon>
        <taxon>Embryophyta</taxon>
        <taxon>Tracheophyta</taxon>
        <taxon>Spermatophyta</taxon>
        <taxon>Magnoliopsida</taxon>
        <taxon>eudicotyledons</taxon>
        <taxon>Gunneridae</taxon>
        <taxon>Pentapetalae</taxon>
        <taxon>asterids</taxon>
        <taxon>Ericales</taxon>
        <taxon>Theaceae</taxon>
        <taxon>Camellia</taxon>
    </lineage>
</organism>
<sequence length="158" mass="17280">MNSNVLLVKQVGKVSVELLAREKTKVLGTFPPRNRGWIGYVEKDTAGQTNIYSVEPAVYVAKSAISSGIAGSSADGSKNARKEKIRTPIHKKAPPGSTLRASFAFSIIGSALLPGLRDAVETSHQNLKIDKAVQKKILRIFHFLGFFFQKKKGYHISI</sequence>
<evidence type="ECO:0000313" key="1">
    <source>
        <dbReference type="EMBL" id="KAI8029906.1"/>
    </source>
</evidence>